<dbReference type="SUPFAM" id="SSF82771">
    <property type="entry name" value="GIY-YIG endonuclease"/>
    <property type="match status" value="1"/>
</dbReference>
<accession>M1HHH4</accession>
<gene>
    <name evidence="2" type="primary">NYs-1_513L</name>
    <name evidence="2" type="ORF">PBCVNYs1_513L</name>
</gene>
<evidence type="ECO:0000259" key="1">
    <source>
        <dbReference type="PROSITE" id="PS50164"/>
    </source>
</evidence>
<dbReference type="SMART" id="SM00465">
    <property type="entry name" value="GIYc"/>
    <property type="match status" value="1"/>
</dbReference>
<dbReference type="GO" id="GO:0004519">
    <property type="term" value="F:endonuclease activity"/>
    <property type="evidence" value="ECO:0007669"/>
    <property type="project" value="UniProtKB-KW"/>
</dbReference>
<reference evidence="2" key="1">
    <citation type="submission" date="2012-10" db="EMBL/GenBank/DDBJ databases">
        <title>Towards defining the chloroviruses: a genomic journey through a genus of large DNA viruses.</title>
        <authorList>
            <person name="Jeanniard A."/>
            <person name="Dunigan D.D."/>
            <person name="Gurnon J.R."/>
            <person name="Agarkova I."/>
            <person name="Kang M."/>
            <person name="Vitek J."/>
            <person name="Duncan G."/>
            <person name="McClung O.W."/>
            <person name="Larsen M."/>
            <person name="Claverie J.-M."/>
            <person name="Van Etten J.L."/>
            <person name="Blanc G."/>
        </authorList>
    </citation>
    <scope>NUCLEOTIDE SEQUENCE</scope>
</reference>
<dbReference type="Gene3D" id="3.40.1440.10">
    <property type="entry name" value="GIY-YIG endonuclease"/>
    <property type="match status" value="1"/>
</dbReference>
<proteinExistence type="predicted"/>
<keyword evidence="2" id="KW-0255">Endonuclease</keyword>
<keyword evidence="2" id="KW-0540">Nuclease</keyword>
<dbReference type="CDD" id="cd10443">
    <property type="entry name" value="GIY-YIG_HE_Tlr8p_PBC-V_like"/>
    <property type="match status" value="1"/>
</dbReference>
<dbReference type="InterPro" id="IPR000305">
    <property type="entry name" value="GIY-YIG_endonuc"/>
</dbReference>
<dbReference type="RefSeq" id="YP_009665408.1">
    <property type="nucleotide sequence ID" value="NC_043235.1"/>
</dbReference>
<feature type="domain" description="GIY-YIG" evidence="1">
    <location>
        <begin position="1"/>
        <end position="95"/>
    </location>
</feature>
<evidence type="ECO:0000313" key="2">
    <source>
        <dbReference type="EMBL" id="AGE58763.1"/>
    </source>
</evidence>
<organism evidence="2">
    <name type="scientific">Paramecium bursaria Chlorella virus NYs1</name>
    <dbReference type="NCBI Taxonomy" id="83442"/>
    <lineage>
        <taxon>Viruses</taxon>
        <taxon>Varidnaviria</taxon>
        <taxon>Bamfordvirae</taxon>
        <taxon>Nucleocytoviricota</taxon>
        <taxon>Megaviricetes</taxon>
        <taxon>Algavirales</taxon>
        <taxon>Phycodnaviridae</taxon>
        <taxon>Chlorovirus</taxon>
        <taxon>Chlorovirus newyorkense</taxon>
    </lineage>
</organism>
<protein>
    <submittedName>
        <fullName evidence="2">GIY-YIG catalytic domain-containing endonuclease</fullName>
    </submittedName>
</protein>
<dbReference type="GeneID" id="40525634"/>
<name>M1HHH4_9PHYC</name>
<dbReference type="InterPro" id="IPR035901">
    <property type="entry name" value="GIY-YIG_endonuc_sf"/>
</dbReference>
<dbReference type="Pfam" id="PF01541">
    <property type="entry name" value="GIY-YIG"/>
    <property type="match status" value="1"/>
</dbReference>
<keyword evidence="2" id="KW-0378">Hydrolase</keyword>
<sequence>MTNNEQDPYIVLRKIYIIFFPNGKKYVGQTTTSLEERWKLHVKKRKCPAVYDAIHSFLKRGLRIDMIQAKQCYSKIEADECEKRYIKSHKSLITENGYNLTKGGDGGLLVGEAKERHRLACLAREYKTPEGPTAASADDIEDAIHWVQTMDLDMAKRTIAMIAGDLLGVSYMTVEDHMKRIDMTFEDARRICSDEQIEDALHWVMSQKFARMMNKTLVGDLVGNLFGSDRILLRRYLERCSAITLEGLNTSRSFSHTEEAKKSIGASKVGKKKSKEEIERRIATKRAKTIEEYASKGIDISDKNLQKVLGEYETAYKTAKYLTKDKPELFDSIRSILRTYIRTST</sequence>
<dbReference type="KEGG" id="vg:40525634"/>
<dbReference type="EMBL" id="JX997183">
    <property type="protein sequence ID" value="AGE58763.1"/>
    <property type="molecule type" value="Genomic_DNA"/>
</dbReference>
<dbReference type="PROSITE" id="PS50164">
    <property type="entry name" value="GIY_YIG"/>
    <property type="match status" value="1"/>
</dbReference>